<dbReference type="InterPro" id="IPR029034">
    <property type="entry name" value="Cystine-knot_cytokine"/>
</dbReference>
<feature type="chain" id="PRO_5033289544" description="Spaetzle domain-containing protein" evidence="4">
    <location>
        <begin position="21"/>
        <end position="226"/>
    </location>
</feature>
<organism evidence="6">
    <name type="scientific">Photinus pyralis</name>
    <name type="common">Common eastern firefly</name>
    <name type="synonym">Lampyris pyralis</name>
    <dbReference type="NCBI Taxonomy" id="7054"/>
    <lineage>
        <taxon>Eukaryota</taxon>
        <taxon>Metazoa</taxon>
        <taxon>Ecdysozoa</taxon>
        <taxon>Arthropoda</taxon>
        <taxon>Hexapoda</taxon>
        <taxon>Insecta</taxon>
        <taxon>Pterygota</taxon>
        <taxon>Neoptera</taxon>
        <taxon>Endopterygota</taxon>
        <taxon>Coleoptera</taxon>
        <taxon>Polyphaga</taxon>
        <taxon>Elateriformia</taxon>
        <taxon>Elateroidea</taxon>
        <taxon>Lampyridae</taxon>
        <taxon>Lampyrinae</taxon>
        <taxon>Photinus</taxon>
    </lineage>
</organism>
<feature type="signal peptide" evidence="4">
    <location>
        <begin position="1"/>
        <end position="20"/>
    </location>
</feature>
<reference evidence="7" key="3">
    <citation type="submission" date="2019-08" db="EMBL/GenBank/DDBJ databases">
        <authorList>
            <consortium name="Photinus pyralis genome working group"/>
            <person name="Fallon T.R."/>
            <person name="Sander Lower S.E."/>
            <person name="Weng J.-K."/>
        </authorList>
    </citation>
    <scope>NUCLEOTIDE SEQUENCE</scope>
    <source>
        <strain evidence="7">1611_PpyrPB1</strain>
        <tissue evidence="7">Whole body</tissue>
    </source>
</reference>
<dbReference type="GO" id="GO:0005615">
    <property type="term" value="C:extracellular space"/>
    <property type="evidence" value="ECO:0007669"/>
    <property type="project" value="UniProtKB-ARBA"/>
</dbReference>
<evidence type="ECO:0000256" key="3">
    <source>
        <dbReference type="ARBA" id="ARBA00023180"/>
    </source>
</evidence>
<protein>
    <recommendedName>
        <fullName evidence="5">Spaetzle domain-containing protein</fullName>
    </recommendedName>
</protein>
<dbReference type="OrthoDB" id="6359065at2759"/>
<sequence length="226" mass="25598">MADLMLVVFLLLNVILVTKSWPGRWPATKRETQQNTTSTTTDDGIVFPDVYSTMDRYLPPAEADFSASGKGQNCVAGVCNEAKDYPYNHIKDVLNKIKTYNKLFGFLEGTVVTLPNRFKPGVDEEDETLCPVITHTVYPKTIKNENDTERYIINIDEHKQGLVFETCVEKAKCKFYNIFPAIYTSQCSQRYARRRLVALEEDGKPATDTFVVPSCCVCTVKIKKTK</sequence>
<evidence type="ECO:0000256" key="2">
    <source>
        <dbReference type="ARBA" id="ARBA00023157"/>
    </source>
</evidence>
<proteinExistence type="predicted"/>
<dbReference type="Gene3D" id="2.10.90.10">
    <property type="entry name" value="Cystine-knot cytokines"/>
    <property type="match status" value="1"/>
</dbReference>
<keyword evidence="1 4" id="KW-0732">Signal</keyword>
<name>A0A1Y1K927_PHOPY</name>
<dbReference type="Pfam" id="PF16077">
    <property type="entry name" value="Spaetzle"/>
    <property type="match status" value="1"/>
</dbReference>
<keyword evidence="3" id="KW-0325">Glycoprotein</keyword>
<reference evidence="6" key="1">
    <citation type="journal article" date="2016" name="Sci. Rep.">
        <title>Molecular characterization of firefly nuptial gifts: a multi-omics approach sheds light on postcopulatory sexual selection.</title>
        <authorList>
            <person name="Al-Wathiqui N."/>
            <person name="Fallon T.R."/>
            <person name="South A."/>
            <person name="Weng J.K."/>
            <person name="Lewis S.M."/>
        </authorList>
    </citation>
    <scope>NUCLEOTIDE SEQUENCE</scope>
</reference>
<dbReference type="GO" id="GO:0005121">
    <property type="term" value="F:Toll binding"/>
    <property type="evidence" value="ECO:0007669"/>
    <property type="project" value="TreeGrafter"/>
</dbReference>
<evidence type="ECO:0000313" key="6">
    <source>
        <dbReference type="EMBL" id="JAV55297.1"/>
    </source>
</evidence>
<dbReference type="FunFam" id="2.10.90.10:FF:000056">
    <property type="entry name" value="Protein spaetzle"/>
    <property type="match status" value="1"/>
</dbReference>
<dbReference type="EMBL" id="VVIM01000009">
    <property type="protein sequence ID" value="KAB0793956.1"/>
    <property type="molecule type" value="Genomic_DNA"/>
</dbReference>
<evidence type="ECO:0000256" key="4">
    <source>
        <dbReference type="SAM" id="SignalP"/>
    </source>
</evidence>
<evidence type="ECO:0000256" key="1">
    <source>
        <dbReference type="ARBA" id="ARBA00022729"/>
    </source>
</evidence>
<evidence type="ECO:0000259" key="5">
    <source>
        <dbReference type="Pfam" id="PF16077"/>
    </source>
</evidence>
<reference evidence="7 8" key="2">
    <citation type="journal article" date="2018" name="Elife">
        <title>Firefly genomes illuminate parallel origins of bioluminescence in beetles.</title>
        <authorList>
            <person name="Fallon T.R."/>
            <person name="Lower S.E."/>
            <person name="Chang C.H."/>
            <person name="Bessho-Uehara M."/>
            <person name="Martin G.J."/>
            <person name="Bewick A.J."/>
            <person name="Behringer M."/>
            <person name="Debat H.J."/>
            <person name="Wong I."/>
            <person name="Day J.C."/>
            <person name="Suvorov A."/>
            <person name="Silva C.J."/>
            <person name="Stanger-Hall K.F."/>
            <person name="Hall D.W."/>
            <person name="Schmitz R.J."/>
            <person name="Nelson D.R."/>
            <person name="Lewis S.M."/>
            <person name="Shigenobu S."/>
            <person name="Bybee S.M."/>
            <person name="Larracuente A.M."/>
            <person name="Oba Y."/>
            <person name="Weng J.K."/>
        </authorList>
    </citation>
    <scope>NUCLEOTIDE SEQUENCE [LARGE SCALE GENOMIC DNA]</scope>
    <source>
        <strain evidence="7">1611_PpyrPB1</strain>
        <tissue evidence="7">Whole body</tissue>
    </source>
</reference>
<dbReference type="InParanoid" id="A0A1Y1K927"/>
<gene>
    <name evidence="7" type="ORF">PPYR_13576</name>
</gene>
<evidence type="ECO:0000313" key="8">
    <source>
        <dbReference type="Proteomes" id="UP000327044"/>
    </source>
</evidence>
<dbReference type="SUPFAM" id="SSF57501">
    <property type="entry name" value="Cystine-knot cytokines"/>
    <property type="match status" value="1"/>
</dbReference>
<dbReference type="PANTHER" id="PTHR23199">
    <property type="entry name" value="NEUROTROPHIN 1-RELATED"/>
    <property type="match status" value="1"/>
</dbReference>
<keyword evidence="8" id="KW-1185">Reference proteome</keyword>
<keyword evidence="2" id="KW-1015">Disulfide bond</keyword>
<evidence type="ECO:0000313" key="7">
    <source>
        <dbReference type="EMBL" id="KAB0793956.1"/>
    </source>
</evidence>
<feature type="domain" description="Spaetzle" evidence="5">
    <location>
        <begin position="128"/>
        <end position="220"/>
    </location>
</feature>
<dbReference type="EMBL" id="GEZM01095849">
    <property type="protein sequence ID" value="JAV55297.1"/>
    <property type="molecule type" value="Transcribed_RNA"/>
</dbReference>
<dbReference type="InterPro" id="IPR032104">
    <property type="entry name" value="Spaetzle"/>
</dbReference>
<dbReference type="Proteomes" id="UP000327044">
    <property type="component" value="Unassembled WGS sequence"/>
</dbReference>
<accession>A0A1Y1K927</accession>
<dbReference type="GO" id="GO:0045087">
    <property type="term" value="P:innate immune response"/>
    <property type="evidence" value="ECO:0007669"/>
    <property type="project" value="TreeGrafter"/>
</dbReference>
<dbReference type="InterPro" id="IPR052444">
    <property type="entry name" value="Spz/Toll_ligand-like"/>
</dbReference>
<dbReference type="AlphaFoldDB" id="A0A1Y1K927"/>
<dbReference type="GO" id="GO:0021556">
    <property type="term" value="P:central nervous system formation"/>
    <property type="evidence" value="ECO:0007669"/>
    <property type="project" value="TreeGrafter"/>
</dbReference>
<dbReference type="PANTHER" id="PTHR23199:SF12">
    <property type="entry name" value="NEUROTROPHIN 1-RELATED"/>
    <property type="match status" value="1"/>
</dbReference>
<dbReference type="GO" id="GO:0008083">
    <property type="term" value="F:growth factor activity"/>
    <property type="evidence" value="ECO:0007669"/>
    <property type="project" value="TreeGrafter"/>
</dbReference>